<comment type="caution">
    <text evidence="1">The sequence shown here is derived from an EMBL/GenBank/DDBJ whole genome shotgun (WGS) entry which is preliminary data.</text>
</comment>
<accession>A0A2X0IFK8</accession>
<sequence length="83" mass="8325">MATAVEVKSPDHPAAEVARRYKRGLTAFVQAEAEVAAAPDPALLAQQLTVAFDGSSAWAVVQAQPLGGLAVATAEALLAAAGV</sequence>
<dbReference type="Gene3D" id="1.10.357.10">
    <property type="entry name" value="Tetracycline Repressor, domain 2"/>
    <property type="match status" value="1"/>
</dbReference>
<name>A0A2X0IFK8_9ACTN</name>
<dbReference type="Proteomes" id="UP000248889">
    <property type="component" value="Unassembled WGS sequence"/>
</dbReference>
<keyword evidence="2" id="KW-1185">Reference proteome</keyword>
<organism evidence="1 2">
    <name type="scientific">Streptacidiphilus pinicola</name>
    <dbReference type="NCBI Taxonomy" id="2219663"/>
    <lineage>
        <taxon>Bacteria</taxon>
        <taxon>Bacillati</taxon>
        <taxon>Actinomycetota</taxon>
        <taxon>Actinomycetes</taxon>
        <taxon>Kitasatosporales</taxon>
        <taxon>Streptomycetaceae</taxon>
        <taxon>Streptacidiphilus</taxon>
    </lineage>
</organism>
<dbReference type="AlphaFoldDB" id="A0A2X0IFK8"/>
<reference evidence="1 2" key="1">
    <citation type="submission" date="2018-06" db="EMBL/GenBank/DDBJ databases">
        <title>Streptacidiphilus pinicola sp. nov., isolated from pine grove soil.</title>
        <authorList>
            <person name="Roh S.G."/>
            <person name="Park S."/>
            <person name="Kim M.-K."/>
            <person name="Yun B.-R."/>
            <person name="Park J."/>
            <person name="Kim M.J."/>
            <person name="Kim Y.S."/>
            <person name="Kim S.B."/>
        </authorList>
    </citation>
    <scope>NUCLEOTIDE SEQUENCE [LARGE SCALE GENOMIC DNA]</scope>
    <source>
        <strain evidence="1 2">MMS16-CNU450</strain>
    </source>
</reference>
<evidence type="ECO:0000313" key="2">
    <source>
        <dbReference type="Proteomes" id="UP000248889"/>
    </source>
</evidence>
<gene>
    <name evidence="1" type="ORF">DN069_20155</name>
</gene>
<evidence type="ECO:0000313" key="1">
    <source>
        <dbReference type="EMBL" id="RAG83842.1"/>
    </source>
</evidence>
<proteinExistence type="predicted"/>
<protein>
    <submittedName>
        <fullName evidence="1">Uncharacterized protein</fullName>
    </submittedName>
</protein>
<dbReference type="EMBL" id="QKYN01000076">
    <property type="protein sequence ID" value="RAG83842.1"/>
    <property type="molecule type" value="Genomic_DNA"/>
</dbReference>